<dbReference type="InterPro" id="IPR044245">
    <property type="entry name" value="Spartan"/>
</dbReference>
<sequence length="199" mass="23633">MCCRWRRNNVFFEFRPISPHFSSEEKFICNIALFIKENNYDRDGHGPQFHSHMHRINKKGGYNISVYHEFHNEVNSFKTHVWRCKGICQNKYPYFGYVKRTANRPPGPNDLWWPKHQLTCCGEFVKIQEPEGYEPKKKKTYNEKPKDLKIPKITQFFSKQKSVGVQKQEKVLKAVTKSKKPPPKVTLDDFFKTKSNTCK</sequence>
<dbReference type="Proteomes" id="UP001152747">
    <property type="component" value="Unassembled WGS sequence"/>
</dbReference>
<evidence type="ECO:0000256" key="1">
    <source>
        <dbReference type="ARBA" id="ARBA00004123"/>
    </source>
</evidence>
<proteinExistence type="predicted"/>
<dbReference type="PANTHER" id="PTHR21220:SF0">
    <property type="entry name" value="DNA-DEPENDENT METALLOPROTEASE SPRTN"/>
    <property type="match status" value="1"/>
</dbReference>
<evidence type="ECO:0000256" key="2">
    <source>
        <dbReference type="ARBA" id="ARBA00023242"/>
    </source>
</evidence>
<comment type="subcellular location">
    <subcellularLocation>
        <location evidence="1">Nucleus</location>
    </subcellularLocation>
</comment>
<organism evidence="5 6">
    <name type="scientific">Caenorhabditis angaria</name>
    <dbReference type="NCBI Taxonomy" id="860376"/>
    <lineage>
        <taxon>Eukaryota</taxon>
        <taxon>Metazoa</taxon>
        <taxon>Ecdysozoa</taxon>
        <taxon>Nematoda</taxon>
        <taxon>Chromadorea</taxon>
        <taxon>Rhabditida</taxon>
        <taxon>Rhabditina</taxon>
        <taxon>Rhabditomorpha</taxon>
        <taxon>Rhabditoidea</taxon>
        <taxon>Rhabditidae</taxon>
        <taxon>Peloderinae</taxon>
        <taxon>Caenorhabditis</taxon>
    </lineage>
</organism>
<dbReference type="InterPro" id="IPR055220">
    <property type="entry name" value="SPRTN_ZBD"/>
</dbReference>
<dbReference type="GO" id="GO:0004222">
    <property type="term" value="F:metalloendopeptidase activity"/>
    <property type="evidence" value="ECO:0007669"/>
    <property type="project" value="InterPro"/>
</dbReference>
<dbReference type="PANTHER" id="PTHR21220">
    <property type="entry name" value="DNA-DEPENDENT METALLOPROTEASE SPRTN"/>
    <property type="match status" value="1"/>
</dbReference>
<protein>
    <recommendedName>
        <fullName evidence="4">SprT-like domain-containing protein</fullName>
    </recommendedName>
</protein>
<accession>A0A9P1N5Z2</accession>
<evidence type="ECO:0000313" key="5">
    <source>
        <dbReference type="EMBL" id="CAI5452455.1"/>
    </source>
</evidence>
<reference evidence="5" key="1">
    <citation type="submission" date="2022-11" db="EMBL/GenBank/DDBJ databases">
        <authorList>
            <person name="Kikuchi T."/>
        </authorList>
    </citation>
    <scope>NUCLEOTIDE SEQUENCE</scope>
    <source>
        <strain evidence="5">PS1010</strain>
    </source>
</reference>
<dbReference type="SMART" id="SM00731">
    <property type="entry name" value="SprT"/>
    <property type="match status" value="1"/>
</dbReference>
<dbReference type="GO" id="GO:0003697">
    <property type="term" value="F:single-stranded DNA binding"/>
    <property type="evidence" value="ECO:0007669"/>
    <property type="project" value="InterPro"/>
</dbReference>
<feature type="domain" description="SprT-like" evidence="4">
    <location>
        <begin position="1"/>
        <end position="127"/>
    </location>
</feature>
<keyword evidence="6" id="KW-1185">Reference proteome</keyword>
<gene>
    <name evidence="5" type="ORF">CAMP_LOCUS15092</name>
</gene>
<dbReference type="GO" id="GO:0031593">
    <property type="term" value="F:polyubiquitin modification-dependent protein binding"/>
    <property type="evidence" value="ECO:0007669"/>
    <property type="project" value="TreeGrafter"/>
</dbReference>
<dbReference type="AlphaFoldDB" id="A0A9P1N5Z2"/>
<evidence type="ECO:0000256" key="3">
    <source>
        <dbReference type="SAM" id="MobiDB-lite"/>
    </source>
</evidence>
<dbReference type="GO" id="GO:0005634">
    <property type="term" value="C:nucleus"/>
    <property type="evidence" value="ECO:0007669"/>
    <property type="project" value="UniProtKB-SubCell"/>
</dbReference>
<keyword evidence="2" id="KW-0539">Nucleus</keyword>
<dbReference type="EMBL" id="CANHGI010000005">
    <property type="protein sequence ID" value="CAI5452455.1"/>
    <property type="molecule type" value="Genomic_DNA"/>
</dbReference>
<comment type="caution">
    <text evidence="5">The sequence shown here is derived from an EMBL/GenBank/DDBJ whole genome shotgun (WGS) entry which is preliminary data.</text>
</comment>
<dbReference type="GO" id="GO:0006974">
    <property type="term" value="P:DNA damage response"/>
    <property type="evidence" value="ECO:0007669"/>
    <property type="project" value="InterPro"/>
</dbReference>
<evidence type="ECO:0000313" key="6">
    <source>
        <dbReference type="Proteomes" id="UP001152747"/>
    </source>
</evidence>
<evidence type="ECO:0000259" key="4">
    <source>
        <dbReference type="SMART" id="SM00731"/>
    </source>
</evidence>
<dbReference type="OrthoDB" id="5236983at2759"/>
<name>A0A9P1N5Z2_9PELO</name>
<dbReference type="Pfam" id="PF22934">
    <property type="entry name" value="SPRTN_ZBD"/>
    <property type="match status" value="1"/>
</dbReference>
<dbReference type="InterPro" id="IPR006640">
    <property type="entry name" value="SprT-like_domain"/>
</dbReference>
<feature type="region of interest" description="Disordered" evidence="3">
    <location>
        <begin position="175"/>
        <end position="199"/>
    </location>
</feature>